<dbReference type="Pfam" id="PF03795">
    <property type="entry name" value="YCII"/>
    <property type="match status" value="1"/>
</dbReference>
<reference evidence="3 4" key="1">
    <citation type="submission" date="2022-03" db="EMBL/GenBank/DDBJ databases">
        <title>Genomic Encyclopedia of Type Strains, Phase III (KMG-III): the genomes of soil and plant-associated and newly described type strains.</title>
        <authorList>
            <person name="Whitman W."/>
        </authorList>
    </citation>
    <scope>NUCLEOTIDE SEQUENCE [LARGE SCALE GENOMIC DNA]</scope>
    <source>
        <strain evidence="3 4">BSker1</strain>
    </source>
</reference>
<organism evidence="3 4">
    <name type="scientific">Natronospira proteinivora</name>
    <dbReference type="NCBI Taxonomy" id="1807133"/>
    <lineage>
        <taxon>Bacteria</taxon>
        <taxon>Pseudomonadati</taxon>
        <taxon>Pseudomonadota</taxon>
        <taxon>Gammaproteobacteria</taxon>
        <taxon>Natronospirales</taxon>
        <taxon>Natronospiraceae</taxon>
        <taxon>Natronospira</taxon>
    </lineage>
</organism>
<dbReference type="PANTHER" id="PTHR33606:SF3">
    <property type="entry name" value="PROTEIN YCII"/>
    <property type="match status" value="1"/>
</dbReference>
<protein>
    <submittedName>
        <fullName evidence="3">Uncharacterized protein YciI</fullName>
    </submittedName>
</protein>
<evidence type="ECO:0000259" key="2">
    <source>
        <dbReference type="Pfam" id="PF03795"/>
    </source>
</evidence>
<feature type="domain" description="YCII-related" evidence="2">
    <location>
        <begin position="1"/>
        <end position="94"/>
    </location>
</feature>
<dbReference type="SUPFAM" id="SSF54909">
    <property type="entry name" value="Dimeric alpha+beta barrel"/>
    <property type="match status" value="1"/>
</dbReference>
<evidence type="ECO:0000256" key="1">
    <source>
        <dbReference type="ARBA" id="ARBA00007689"/>
    </source>
</evidence>
<proteinExistence type="inferred from homology"/>
<dbReference type="RefSeq" id="WP_253446044.1">
    <property type="nucleotide sequence ID" value="NZ_JALJYF010000001.1"/>
</dbReference>
<accession>A0ABT1G6N9</accession>
<evidence type="ECO:0000313" key="3">
    <source>
        <dbReference type="EMBL" id="MCP1726950.1"/>
    </source>
</evidence>
<dbReference type="PANTHER" id="PTHR33606">
    <property type="entry name" value="PROTEIN YCII"/>
    <property type="match status" value="1"/>
</dbReference>
<gene>
    <name evidence="3" type="ORF">J2T60_000915</name>
</gene>
<dbReference type="InterPro" id="IPR011008">
    <property type="entry name" value="Dimeric_a/b-barrel"/>
</dbReference>
<dbReference type="EMBL" id="JALJYF010000001">
    <property type="protein sequence ID" value="MCP1726950.1"/>
    <property type="molecule type" value="Genomic_DNA"/>
</dbReference>
<dbReference type="InterPro" id="IPR005545">
    <property type="entry name" value="YCII"/>
</dbReference>
<comment type="caution">
    <text evidence="3">The sequence shown here is derived from an EMBL/GenBank/DDBJ whole genome shotgun (WGS) entry which is preliminary data.</text>
</comment>
<dbReference type="Gene3D" id="3.30.70.1060">
    <property type="entry name" value="Dimeric alpha+beta barrel"/>
    <property type="match status" value="1"/>
</dbReference>
<comment type="similarity">
    <text evidence="1">Belongs to the YciI family.</text>
</comment>
<evidence type="ECO:0000313" key="4">
    <source>
        <dbReference type="Proteomes" id="UP001523550"/>
    </source>
</evidence>
<name>A0ABT1G6N9_9GAMM</name>
<sequence length="99" mass="10669">MWYVIIGQDRPDSMDARKQARPAHLARLEALQSAGRLLVAGPCPRDDSPTPGPSGISGSVVIAEFPDLAEARAWAEADPYLAQGVFESVEVRPFIQALP</sequence>
<keyword evidence="4" id="KW-1185">Reference proteome</keyword>
<dbReference type="NCBIfam" id="NF008473">
    <property type="entry name" value="PRK11370.1"/>
    <property type="match status" value="1"/>
</dbReference>
<dbReference type="InterPro" id="IPR051807">
    <property type="entry name" value="Sec-metab_biosynth-assoc"/>
</dbReference>
<dbReference type="Proteomes" id="UP001523550">
    <property type="component" value="Unassembled WGS sequence"/>
</dbReference>